<feature type="domain" description="Methyltransferase" evidence="9">
    <location>
        <begin position="76"/>
        <end position="217"/>
    </location>
</feature>
<dbReference type="GO" id="GO:0030791">
    <property type="term" value="F:arsenite methyltransferase activity"/>
    <property type="evidence" value="ECO:0007669"/>
    <property type="project" value="UniProtKB-EC"/>
</dbReference>
<dbReference type="EC" id="2.1.1.137" evidence="4"/>
<sequence>MDLGAAGVDRLELEDKVKQLYRSVAQHPAGKYHFKMGRGLAEQLGYPAQLLDAIPAAAVESFAGVGYFFDLADLRPGERVLDLGSGSGMDVFAAALDVGGSGLVVGLDMTEEQLEKAEDLRKKGGFPQVAFTHGYIEDLPFEDASFDCIISNGAINLSPDKPAVFREAARVLRPGGRLAIADIVTERPLTQQIVCNVDLWAACIGGAAQEDTYQELITGSGFALETLRRNPYEFLSDSARAATTKYGVMSLSILAHAR</sequence>
<dbReference type="RefSeq" id="WP_207615371.1">
    <property type="nucleotide sequence ID" value="NZ_JAFNLL010000010.1"/>
</dbReference>
<dbReference type="Pfam" id="PF13847">
    <property type="entry name" value="Methyltransf_31"/>
    <property type="match status" value="1"/>
</dbReference>
<evidence type="ECO:0000256" key="5">
    <source>
        <dbReference type="ARBA" id="ARBA00034545"/>
    </source>
</evidence>
<gene>
    <name evidence="10" type="ORF">J1902_06145</name>
</gene>
<dbReference type="SUPFAM" id="SSF53335">
    <property type="entry name" value="S-adenosyl-L-methionine-dependent methyltransferases"/>
    <property type="match status" value="1"/>
</dbReference>
<evidence type="ECO:0000256" key="8">
    <source>
        <dbReference type="ARBA" id="ARBA00048428"/>
    </source>
</evidence>
<evidence type="ECO:0000256" key="1">
    <source>
        <dbReference type="ARBA" id="ARBA00022679"/>
    </source>
</evidence>
<keyword evidence="10" id="KW-0489">Methyltransferase</keyword>
<evidence type="ECO:0000313" key="10">
    <source>
        <dbReference type="EMBL" id="MBO1267569.1"/>
    </source>
</evidence>
<dbReference type="PANTHER" id="PTHR43675:SF8">
    <property type="entry name" value="ARSENITE METHYLTRANSFERASE"/>
    <property type="match status" value="1"/>
</dbReference>
<evidence type="ECO:0000256" key="7">
    <source>
        <dbReference type="ARBA" id="ARBA00047943"/>
    </source>
</evidence>
<dbReference type="InterPro" id="IPR025714">
    <property type="entry name" value="Methyltranfer_dom"/>
</dbReference>
<evidence type="ECO:0000256" key="3">
    <source>
        <dbReference type="ARBA" id="ARBA00034487"/>
    </source>
</evidence>
<comment type="catalytic activity">
    <reaction evidence="7">
        <text>arsenic triglutathione + 2 [thioredoxin]-dithiol + 2 S-adenosyl-L-methionine + H2O = dimethylarsinous acid + 2 [thioredoxin]-disulfide + 3 glutathione + 2 S-adenosyl-L-homocysteine + 2 H(+)</text>
        <dbReference type="Rhea" id="RHEA:69464"/>
        <dbReference type="Rhea" id="RHEA-COMP:10698"/>
        <dbReference type="Rhea" id="RHEA-COMP:10700"/>
        <dbReference type="ChEBI" id="CHEBI:15377"/>
        <dbReference type="ChEBI" id="CHEBI:15378"/>
        <dbReference type="ChEBI" id="CHEBI:23808"/>
        <dbReference type="ChEBI" id="CHEBI:29950"/>
        <dbReference type="ChEBI" id="CHEBI:50058"/>
        <dbReference type="ChEBI" id="CHEBI:57856"/>
        <dbReference type="ChEBI" id="CHEBI:57925"/>
        <dbReference type="ChEBI" id="CHEBI:59789"/>
        <dbReference type="ChEBI" id="CHEBI:183640"/>
        <dbReference type="EC" id="2.1.1.137"/>
    </reaction>
</comment>
<evidence type="ECO:0000259" key="9">
    <source>
        <dbReference type="Pfam" id="PF13847"/>
    </source>
</evidence>
<dbReference type="CDD" id="cd02440">
    <property type="entry name" value="AdoMet_MTases"/>
    <property type="match status" value="1"/>
</dbReference>
<dbReference type="InterPro" id="IPR026669">
    <property type="entry name" value="Arsenite_MeTrfase-like"/>
</dbReference>
<dbReference type="EMBL" id="JAFNLL010000010">
    <property type="protein sequence ID" value="MBO1267569.1"/>
    <property type="molecule type" value="Genomic_DNA"/>
</dbReference>
<keyword evidence="2" id="KW-0949">S-adenosyl-L-methionine</keyword>
<organism evidence="10 11">
    <name type="scientific">Arthrobacter cavernae</name>
    <dbReference type="NCBI Taxonomy" id="2817681"/>
    <lineage>
        <taxon>Bacteria</taxon>
        <taxon>Bacillati</taxon>
        <taxon>Actinomycetota</taxon>
        <taxon>Actinomycetes</taxon>
        <taxon>Micrococcales</taxon>
        <taxon>Micrococcaceae</taxon>
        <taxon>Arthrobacter</taxon>
    </lineage>
</organism>
<dbReference type="Proteomes" id="UP000664164">
    <property type="component" value="Unassembled WGS sequence"/>
</dbReference>
<comment type="catalytic activity">
    <reaction evidence="8">
        <text>arsenic triglutathione + 3 [thioredoxin]-dithiol + 3 S-adenosyl-L-methionine = trimethylarsine + 3 [thioredoxin]-disulfide + 3 glutathione + 3 S-adenosyl-L-homocysteine + 3 H(+)</text>
        <dbReference type="Rhea" id="RHEA:69432"/>
        <dbReference type="Rhea" id="RHEA-COMP:10698"/>
        <dbReference type="Rhea" id="RHEA-COMP:10700"/>
        <dbReference type="ChEBI" id="CHEBI:15378"/>
        <dbReference type="ChEBI" id="CHEBI:27130"/>
        <dbReference type="ChEBI" id="CHEBI:29950"/>
        <dbReference type="ChEBI" id="CHEBI:50058"/>
        <dbReference type="ChEBI" id="CHEBI:57856"/>
        <dbReference type="ChEBI" id="CHEBI:57925"/>
        <dbReference type="ChEBI" id="CHEBI:59789"/>
        <dbReference type="ChEBI" id="CHEBI:183640"/>
        <dbReference type="EC" id="2.1.1.137"/>
    </reaction>
</comment>
<evidence type="ECO:0000256" key="6">
    <source>
        <dbReference type="ARBA" id="ARBA00047941"/>
    </source>
</evidence>
<reference evidence="10" key="1">
    <citation type="submission" date="2021-03" db="EMBL/GenBank/DDBJ databases">
        <title>A new species, PO-11, isolated from a karst cave deposit.</title>
        <authorList>
            <person name="Zhaoxiaoyong W."/>
        </authorList>
    </citation>
    <scope>NUCLEOTIDE SEQUENCE</scope>
    <source>
        <strain evidence="10">PO-11</strain>
    </source>
</reference>
<comment type="catalytic activity">
    <reaction evidence="6">
        <text>arsenic triglutathione + [thioredoxin]-dithiol + S-adenosyl-L-methionine + 2 H2O = methylarsonous acid + [thioredoxin]-disulfide + 3 glutathione + S-adenosyl-L-homocysteine + H(+)</text>
        <dbReference type="Rhea" id="RHEA:69460"/>
        <dbReference type="Rhea" id="RHEA-COMP:10698"/>
        <dbReference type="Rhea" id="RHEA-COMP:10700"/>
        <dbReference type="ChEBI" id="CHEBI:15377"/>
        <dbReference type="ChEBI" id="CHEBI:15378"/>
        <dbReference type="ChEBI" id="CHEBI:17826"/>
        <dbReference type="ChEBI" id="CHEBI:29950"/>
        <dbReference type="ChEBI" id="CHEBI:50058"/>
        <dbReference type="ChEBI" id="CHEBI:57856"/>
        <dbReference type="ChEBI" id="CHEBI:57925"/>
        <dbReference type="ChEBI" id="CHEBI:59789"/>
        <dbReference type="ChEBI" id="CHEBI:183640"/>
        <dbReference type="EC" id="2.1.1.137"/>
    </reaction>
</comment>
<keyword evidence="1" id="KW-0808">Transferase</keyword>
<name>A0A939KJC2_9MICC</name>
<comment type="similarity">
    <text evidence="3">Belongs to the methyltransferase superfamily. Arsenite methyltransferase family.</text>
</comment>
<comment type="caution">
    <text evidence="10">The sequence shown here is derived from an EMBL/GenBank/DDBJ whole genome shotgun (WGS) entry which is preliminary data.</text>
</comment>
<evidence type="ECO:0000256" key="2">
    <source>
        <dbReference type="ARBA" id="ARBA00022691"/>
    </source>
</evidence>
<protein>
    <recommendedName>
        <fullName evidence="5">Arsenite methyltransferase</fullName>
        <ecNumber evidence="4">2.1.1.137</ecNumber>
    </recommendedName>
</protein>
<evidence type="ECO:0000256" key="4">
    <source>
        <dbReference type="ARBA" id="ARBA00034521"/>
    </source>
</evidence>
<dbReference type="PANTHER" id="PTHR43675">
    <property type="entry name" value="ARSENITE METHYLTRANSFERASE"/>
    <property type="match status" value="1"/>
</dbReference>
<accession>A0A939KJC2</accession>
<evidence type="ECO:0000313" key="11">
    <source>
        <dbReference type="Proteomes" id="UP000664164"/>
    </source>
</evidence>
<dbReference type="InterPro" id="IPR029063">
    <property type="entry name" value="SAM-dependent_MTases_sf"/>
</dbReference>
<keyword evidence="11" id="KW-1185">Reference proteome</keyword>
<proteinExistence type="inferred from homology"/>
<dbReference type="Gene3D" id="3.40.50.150">
    <property type="entry name" value="Vaccinia Virus protein VP39"/>
    <property type="match status" value="1"/>
</dbReference>
<dbReference type="GO" id="GO:0032259">
    <property type="term" value="P:methylation"/>
    <property type="evidence" value="ECO:0007669"/>
    <property type="project" value="UniProtKB-KW"/>
</dbReference>
<dbReference type="AlphaFoldDB" id="A0A939KJC2"/>